<accession>A0AAD7YQS0</accession>
<dbReference type="InterPro" id="IPR013128">
    <property type="entry name" value="Peptidase_C1A"/>
</dbReference>
<dbReference type="PROSITE" id="PS00639">
    <property type="entry name" value="THIOL_PROTEASE_HIS"/>
    <property type="match status" value="1"/>
</dbReference>
<dbReference type="SMART" id="SM00848">
    <property type="entry name" value="Inhibitor_I29"/>
    <property type="match status" value="1"/>
</dbReference>
<dbReference type="Gene3D" id="3.90.70.10">
    <property type="entry name" value="Cysteine proteinases"/>
    <property type="match status" value="1"/>
</dbReference>
<sequence length="566" mass="64504">MAKFIWLLLALVVVTQGLSLKKGKAQNKKVGKAATKNLTKPKSLSWPNKFKIQAKRMSLTDNVIEDYSIWVTPTKSRVDYNNGYVKSLAVGKDDDFPYGVKFEIHPEATLEQDVETVCNVLEGKWYRRVKPENILPEASDFEAELEETMNDQDCTKFVNNFKDENTDTRSSLWAYWDTTDRNWVPVRYELLEFNSWLGSKDKHEIWDFYDYEKAFSQKGVFAVDDYNCFEESAKTHDMDSEGVTTRLLFVDADNDEHVEQVFKSFIKTHNRKYSDYNERAMRKSLFKKSMREVIQTNRQNKGYKLVINKFADKTPEEMEKYMGLRRRPEGKVGTVPFPYDDKKLQEASEEVPEEYDLRLLGLVSDVKNQEDCGSCWTFGTTAAVEGALARTNGGKLMALSNQAIVDCAWAFGAGGCDGGTDNAAYEWMMEYGIPTVAEYGPYNNKDGECHIKNMTETFKIRGYTDVTPLSIGALKVALVNHGPLSVSVHVTRSFSKYSSGIFYDTQCNQLHLNHEVTLVGYGERDGDTFWILKNSWGPQWGIGGYMYISAKDNVCGVATEPTYVVF</sequence>
<dbReference type="InterPro" id="IPR038765">
    <property type="entry name" value="Papain-like_cys_pep_sf"/>
</dbReference>
<dbReference type="GO" id="GO:0008234">
    <property type="term" value="F:cysteine-type peptidase activity"/>
    <property type="evidence" value="ECO:0007669"/>
    <property type="project" value="UniProtKB-KW"/>
</dbReference>
<dbReference type="PANTHER" id="PTHR12411">
    <property type="entry name" value="CYSTEINE PROTEASE FAMILY C1-RELATED"/>
    <property type="match status" value="1"/>
</dbReference>
<feature type="domain" description="Cathepsin propeptide inhibitor" evidence="9">
    <location>
        <begin position="262"/>
        <end position="318"/>
    </location>
</feature>
<dbReference type="InterPro" id="IPR000668">
    <property type="entry name" value="Peptidase_C1A_C"/>
</dbReference>
<comment type="similarity">
    <text evidence="1">Belongs to the peptidase C1 family.</text>
</comment>
<evidence type="ECO:0000256" key="6">
    <source>
        <dbReference type="ARBA" id="ARBA00023157"/>
    </source>
</evidence>
<dbReference type="Pfam" id="PF08246">
    <property type="entry name" value="Inhibitor_I29"/>
    <property type="match status" value="1"/>
</dbReference>
<evidence type="ECO:0000259" key="8">
    <source>
        <dbReference type="SMART" id="SM00645"/>
    </source>
</evidence>
<dbReference type="GO" id="GO:0006508">
    <property type="term" value="P:proteolysis"/>
    <property type="evidence" value="ECO:0007669"/>
    <property type="project" value="UniProtKB-KW"/>
</dbReference>
<dbReference type="InterPro" id="IPR013201">
    <property type="entry name" value="Prot_inhib_I29"/>
</dbReference>
<dbReference type="InterPro" id="IPR025661">
    <property type="entry name" value="Pept_asp_AS"/>
</dbReference>
<dbReference type="SUPFAM" id="SSF54001">
    <property type="entry name" value="Cysteine proteinases"/>
    <property type="match status" value="1"/>
</dbReference>
<keyword evidence="5" id="KW-0865">Zymogen</keyword>
<evidence type="ECO:0000313" key="10">
    <source>
        <dbReference type="EMBL" id="KAJ8722875.1"/>
    </source>
</evidence>
<evidence type="ECO:0000259" key="9">
    <source>
        <dbReference type="SMART" id="SM00848"/>
    </source>
</evidence>
<evidence type="ECO:0000256" key="3">
    <source>
        <dbReference type="ARBA" id="ARBA00022801"/>
    </source>
</evidence>
<dbReference type="AlphaFoldDB" id="A0AAD7YQS0"/>
<feature type="signal peptide" evidence="7">
    <location>
        <begin position="1"/>
        <end position="17"/>
    </location>
</feature>
<dbReference type="InterPro" id="IPR000169">
    <property type="entry name" value="Pept_cys_AS"/>
</dbReference>
<dbReference type="Proteomes" id="UP001231518">
    <property type="component" value="Chromosome 15"/>
</dbReference>
<feature type="chain" id="PRO_5042266785" evidence="7">
    <location>
        <begin position="18"/>
        <end position="566"/>
    </location>
</feature>
<organism evidence="10 11">
    <name type="scientific">Mythimna separata</name>
    <name type="common">Oriental armyworm</name>
    <name type="synonym">Pseudaletia separata</name>
    <dbReference type="NCBI Taxonomy" id="271217"/>
    <lineage>
        <taxon>Eukaryota</taxon>
        <taxon>Metazoa</taxon>
        <taxon>Ecdysozoa</taxon>
        <taxon>Arthropoda</taxon>
        <taxon>Hexapoda</taxon>
        <taxon>Insecta</taxon>
        <taxon>Pterygota</taxon>
        <taxon>Neoptera</taxon>
        <taxon>Endopterygota</taxon>
        <taxon>Lepidoptera</taxon>
        <taxon>Glossata</taxon>
        <taxon>Ditrysia</taxon>
        <taxon>Noctuoidea</taxon>
        <taxon>Noctuidae</taxon>
        <taxon>Noctuinae</taxon>
        <taxon>Hadenini</taxon>
        <taxon>Mythimna</taxon>
    </lineage>
</organism>
<keyword evidence="6" id="KW-1015">Disulfide bond</keyword>
<dbReference type="PROSITE" id="PS00640">
    <property type="entry name" value="THIOL_PROTEASE_ASN"/>
    <property type="match status" value="1"/>
</dbReference>
<evidence type="ECO:0000256" key="4">
    <source>
        <dbReference type="ARBA" id="ARBA00022807"/>
    </source>
</evidence>
<evidence type="ECO:0000256" key="2">
    <source>
        <dbReference type="ARBA" id="ARBA00022670"/>
    </source>
</evidence>
<keyword evidence="7" id="KW-0732">Signal</keyword>
<dbReference type="SMART" id="SM00645">
    <property type="entry name" value="Pept_C1"/>
    <property type="match status" value="1"/>
</dbReference>
<proteinExistence type="inferred from homology"/>
<comment type="caution">
    <text evidence="10">The sequence shown here is derived from an EMBL/GenBank/DDBJ whole genome shotgun (WGS) entry which is preliminary data.</text>
</comment>
<name>A0AAD7YQS0_MYTSE</name>
<evidence type="ECO:0000256" key="7">
    <source>
        <dbReference type="SAM" id="SignalP"/>
    </source>
</evidence>
<feature type="domain" description="Peptidase C1A papain C-terminal" evidence="8">
    <location>
        <begin position="351"/>
        <end position="565"/>
    </location>
</feature>
<dbReference type="PRINTS" id="PR00705">
    <property type="entry name" value="PAPAIN"/>
</dbReference>
<dbReference type="CDD" id="cd02248">
    <property type="entry name" value="Peptidase_C1A"/>
    <property type="match status" value="1"/>
</dbReference>
<evidence type="ECO:0000313" key="11">
    <source>
        <dbReference type="Proteomes" id="UP001231518"/>
    </source>
</evidence>
<keyword evidence="2" id="KW-0645">Protease</keyword>
<dbReference type="PROSITE" id="PS00139">
    <property type="entry name" value="THIOL_PROTEASE_CYS"/>
    <property type="match status" value="1"/>
</dbReference>
<reference evidence="10" key="1">
    <citation type="submission" date="2023-03" db="EMBL/GenBank/DDBJ databases">
        <title>Chromosome-level genomes of two armyworms, Mythimna separata and Mythimna loreyi, provide insights into the biosynthesis and reception of sex pheromones.</title>
        <authorList>
            <person name="Zhao H."/>
        </authorList>
    </citation>
    <scope>NUCLEOTIDE SEQUENCE</scope>
    <source>
        <strain evidence="10">BeijingLab</strain>
        <tissue evidence="10">Pupa</tissue>
    </source>
</reference>
<dbReference type="Pfam" id="PF00112">
    <property type="entry name" value="Peptidase_C1"/>
    <property type="match status" value="1"/>
</dbReference>
<keyword evidence="3" id="KW-0378">Hydrolase</keyword>
<dbReference type="InterPro" id="IPR039417">
    <property type="entry name" value="Peptidase_C1A_papain-like"/>
</dbReference>
<gene>
    <name evidence="10" type="ORF">PYW07_004055</name>
</gene>
<dbReference type="FunFam" id="3.90.70.10:FF:000332">
    <property type="entry name" value="Cathepsin L1"/>
    <property type="match status" value="1"/>
</dbReference>
<evidence type="ECO:0000256" key="1">
    <source>
        <dbReference type="ARBA" id="ARBA00008455"/>
    </source>
</evidence>
<keyword evidence="4" id="KW-0788">Thiol protease</keyword>
<protein>
    <submittedName>
        <fullName evidence="10">Uncharacterized protein</fullName>
    </submittedName>
</protein>
<dbReference type="EMBL" id="JARGEI010000012">
    <property type="protein sequence ID" value="KAJ8722875.1"/>
    <property type="molecule type" value="Genomic_DNA"/>
</dbReference>
<evidence type="ECO:0000256" key="5">
    <source>
        <dbReference type="ARBA" id="ARBA00023145"/>
    </source>
</evidence>
<keyword evidence="11" id="KW-1185">Reference proteome</keyword>
<dbReference type="InterPro" id="IPR025660">
    <property type="entry name" value="Pept_his_AS"/>
</dbReference>